<proteinExistence type="predicted"/>
<name>A0AB33JK75_9ACTN</name>
<evidence type="ECO:0000313" key="1">
    <source>
        <dbReference type="EMBL" id="BFP43671.1"/>
    </source>
</evidence>
<reference evidence="1" key="1">
    <citation type="submission" date="2024-07" db="EMBL/GenBank/DDBJ databases">
        <title>Complete genome sequences of cellulolytic bacteria, Kitasatospora sp. CMC57 and Streptomyces sp. CMC78, isolated from Japanese agricultural soil.</title>
        <authorList>
            <person name="Hashimoto T."/>
            <person name="Ito M."/>
            <person name="Iwamoto M."/>
            <person name="Fukahori D."/>
            <person name="Shoda T."/>
            <person name="Sakoda M."/>
            <person name="Morohoshi T."/>
            <person name="Mitsuboshi M."/>
            <person name="Nishizawa T."/>
        </authorList>
    </citation>
    <scope>NUCLEOTIDE SEQUENCE</scope>
    <source>
        <strain evidence="1">CMC57</strain>
    </source>
</reference>
<dbReference type="EMBL" id="AP035881">
    <property type="protein sequence ID" value="BFP43671.1"/>
    <property type="molecule type" value="Genomic_DNA"/>
</dbReference>
<organism evidence="1">
    <name type="scientific">Kitasatospora sp. CMC57</name>
    <dbReference type="NCBI Taxonomy" id="3231513"/>
    <lineage>
        <taxon>Bacteria</taxon>
        <taxon>Bacillati</taxon>
        <taxon>Actinomycetota</taxon>
        <taxon>Actinomycetes</taxon>
        <taxon>Kitasatosporales</taxon>
        <taxon>Streptomycetaceae</taxon>
        <taxon>Kitasatospora</taxon>
    </lineage>
</organism>
<sequence length="81" mass="7961">MPSPSISVVMVIPAEYGFASDFARAMTGSKAGVAAGPVDTAGDPGAGGWVARVEETAGADPVALEQAAIPARATAATMVSR</sequence>
<protein>
    <submittedName>
        <fullName evidence="1">Uncharacterized protein</fullName>
    </submittedName>
</protein>
<dbReference type="AlphaFoldDB" id="A0AB33JK75"/>
<accession>A0AB33JK75</accession>
<gene>
    <name evidence="1" type="ORF">KCMC57_00390</name>
</gene>